<sequence>MENTNKTNNPLITDKIYIDLNVFGRVRVRYYIALATRAPSVKDNLEFVSTREVKGLQFAIIARSRMSMQYVLTKKKARGVPTHTNPKKVMQTTEIIHGKLQLKGGNGLAQKGN</sequence>
<reference evidence="3" key="3">
    <citation type="journal article" date="2005" name="Nature">
        <title>The map-based sequence of the rice genome.</title>
        <authorList>
            <consortium name="International rice genome sequencing project (IRGSP)"/>
            <person name="Matsumoto T."/>
            <person name="Wu J."/>
            <person name="Kanamori H."/>
            <person name="Katayose Y."/>
            <person name="Fujisawa M."/>
            <person name="Namiki N."/>
            <person name="Mizuno H."/>
            <person name="Yamamoto K."/>
            <person name="Antonio B.A."/>
            <person name="Baba T."/>
            <person name="Sakata K."/>
            <person name="Nagamura Y."/>
            <person name="Aoki H."/>
            <person name="Arikawa K."/>
            <person name="Arita K."/>
            <person name="Bito T."/>
            <person name="Chiden Y."/>
            <person name="Fujitsuka N."/>
            <person name="Fukunaka R."/>
            <person name="Hamada M."/>
            <person name="Harada C."/>
            <person name="Hayashi A."/>
            <person name="Hijishita S."/>
            <person name="Honda M."/>
            <person name="Hosokawa S."/>
            <person name="Ichikawa Y."/>
            <person name="Idonuma A."/>
            <person name="Iijima M."/>
            <person name="Ikeda M."/>
            <person name="Ikeno M."/>
            <person name="Ito K."/>
            <person name="Ito S."/>
            <person name="Ito T."/>
            <person name="Ito Y."/>
            <person name="Ito Y."/>
            <person name="Iwabuchi A."/>
            <person name="Kamiya K."/>
            <person name="Karasawa W."/>
            <person name="Kurita K."/>
            <person name="Katagiri S."/>
            <person name="Kikuta A."/>
            <person name="Kobayashi H."/>
            <person name="Kobayashi N."/>
            <person name="Machita K."/>
            <person name="Maehara T."/>
            <person name="Masukawa M."/>
            <person name="Mizubayashi T."/>
            <person name="Mukai Y."/>
            <person name="Nagasaki H."/>
            <person name="Nagata Y."/>
            <person name="Naito S."/>
            <person name="Nakashima M."/>
            <person name="Nakama Y."/>
            <person name="Nakamichi Y."/>
            <person name="Nakamura M."/>
            <person name="Meguro A."/>
            <person name="Negishi M."/>
            <person name="Ohta I."/>
            <person name="Ohta T."/>
            <person name="Okamoto M."/>
            <person name="Ono N."/>
            <person name="Saji S."/>
            <person name="Sakaguchi M."/>
            <person name="Sakai K."/>
            <person name="Shibata M."/>
            <person name="Shimokawa T."/>
            <person name="Song J."/>
            <person name="Takazaki Y."/>
            <person name="Terasawa K."/>
            <person name="Tsugane M."/>
            <person name="Tsuji K."/>
            <person name="Ueda S."/>
            <person name="Waki K."/>
            <person name="Yamagata H."/>
            <person name="Yamamoto M."/>
            <person name="Yamamoto S."/>
            <person name="Yamane H."/>
            <person name="Yoshiki S."/>
            <person name="Yoshihara R."/>
            <person name="Yukawa K."/>
            <person name="Zhong H."/>
            <person name="Yano M."/>
            <person name="Yuan Q."/>
            <person name="Ouyang S."/>
            <person name="Liu J."/>
            <person name="Jones K.M."/>
            <person name="Gansberger K."/>
            <person name="Moffat K."/>
            <person name="Hill J."/>
            <person name="Bera J."/>
            <person name="Fadrosh D."/>
            <person name="Jin S."/>
            <person name="Johri S."/>
            <person name="Kim M."/>
            <person name="Overton L."/>
            <person name="Reardon M."/>
            <person name="Tsitrin T."/>
            <person name="Vuong H."/>
            <person name="Weaver B."/>
            <person name="Ciecko A."/>
            <person name="Tallon L."/>
            <person name="Jackson J."/>
            <person name="Pai G."/>
            <person name="Aken S.V."/>
            <person name="Utterback T."/>
            <person name="Reidmuller S."/>
            <person name="Feldblyum T."/>
            <person name="Hsiao J."/>
            <person name="Zismann V."/>
            <person name="Iobst S."/>
            <person name="de Vazeille A.R."/>
            <person name="Buell C.R."/>
            <person name="Ying K."/>
            <person name="Li Y."/>
            <person name="Lu T."/>
            <person name="Huang Y."/>
            <person name="Zhao Q."/>
            <person name="Feng Q."/>
            <person name="Zhang L."/>
            <person name="Zhu J."/>
            <person name="Weng Q."/>
            <person name="Mu J."/>
            <person name="Lu Y."/>
            <person name="Fan D."/>
            <person name="Liu Y."/>
            <person name="Guan J."/>
            <person name="Zhang Y."/>
            <person name="Yu S."/>
            <person name="Liu X."/>
            <person name="Zhang Y."/>
            <person name="Hong G."/>
            <person name="Han B."/>
            <person name="Choisne N."/>
            <person name="Demange N."/>
            <person name="Orjeda G."/>
            <person name="Samain S."/>
            <person name="Cattolico L."/>
            <person name="Pelletier E."/>
            <person name="Couloux A."/>
            <person name="Segurens B."/>
            <person name="Wincker P."/>
            <person name="D'Hont A."/>
            <person name="Scarpelli C."/>
            <person name="Weissenbach J."/>
            <person name="Salanoubat M."/>
            <person name="Quetier F."/>
            <person name="Yu Y."/>
            <person name="Kim H.R."/>
            <person name="Rambo T."/>
            <person name="Currie J."/>
            <person name="Collura K."/>
            <person name="Luo M."/>
            <person name="Yang T."/>
            <person name="Ammiraju J.S.S."/>
            <person name="Engler F."/>
            <person name="Soderlund C."/>
            <person name="Wing R.A."/>
            <person name="Palmer L.E."/>
            <person name="de la Bastide M."/>
            <person name="Spiegel L."/>
            <person name="Nascimento L."/>
            <person name="Zutavern T."/>
            <person name="O'Shaughnessy A."/>
            <person name="Dike S."/>
            <person name="Dedhia N."/>
            <person name="Preston R."/>
            <person name="Balija V."/>
            <person name="McCombie W.R."/>
            <person name="Chow T."/>
            <person name="Chen H."/>
            <person name="Chung M."/>
            <person name="Chen C."/>
            <person name="Shaw J."/>
            <person name="Wu H."/>
            <person name="Hsiao K."/>
            <person name="Chao Y."/>
            <person name="Chu M."/>
            <person name="Cheng C."/>
            <person name="Hour A."/>
            <person name="Lee P."/>
            <person name="Lin S."/>
            <person name="Lin Y."/>
            <person name="Liou J."/>
            <person name="Liu S."/>
            <person name="Hsing Y."/>
            <person name="Raghuvanshi S."/>
            <person name="Mohanty A."/>
            <person name="Bharti A.K."/>
            <person name="Gaur A."/>
            <person name="Gupta V."/>
            <person name="Kumar D."/>
            <person name="Ravi V."/>
            <person name="Vij S."/>
            <person name="Kapur A."/>
            <person name="Khurana P."/>
            <person name="Khurana P."/>
            <person name="Khurana J.P."/>
            <person name="Tyagi A.K."/>
            <person name="Gaikwad K."/>
            <person name="Singh A."/>
            <person name="Dalal V."/>
            <person name="Srivastava S."/>
            <person name="Dixit A."/>
            <person name="Pal A.K."/>
            <person name="Ghazi I.A."/>
            <person name="Yadav M."/>
            <person name="Pandit A."/>
            <person name="Bhargava A."/>
            <person name="Sureshbabu K."/>
            <person name="Batra K."/>
            <person name="Sharma T.R."/>
            <person name="Mohapatra T."/>
            <person name="Singh N.K."/>
            <person name="Messing J."/>
            <person name="Nelson A.B."/>
            <person name="Fuks G."/>
            <person name="Kavchok S."/>
            <person name="Keizer G."/>
            <person name="Linton E."/>
            <person name="Llaca V."/>
            <person name="Song R."/>
            <person name="Tanyolac B."/>
            <person name="Young S."/>
            <person name="Ho-Il K."/>
            <person name="Hahn J.H."/>
            <person name="Sangsakoo G."/>
            <person name="Vanavichit A."/>
            <person name="de Mattos Luiz.A.T."/>
            <person name="Zimmer P.D."/>
            <person name="Malone G."/>
            <person name="Dellagostin O."/>
            <person name="de Oliveira A.C."/>
            <person name="Bevan M."/>
            <person name="Bancroft I."/>
            <person name="Minx P."/>
            <person name="Cordum H."/>
            <person name="Wilson R."/>
            <person name="Cheng Z."/>
            <person name="Jin W."/>
            <person name="Jiang J."/>
            <person name="Leong S.A."/>
            <person name="Iwama H."/>
            <person name="Gojobori T."/>
            <person name="Itoh T."/>
            <person name="Niimura Y."/>
            <person name="Fujii Y."/>
            <person name="Habara T."/>
            <person name="Sakai H."/>
            <person name="Sato Y."/>
            <person name="Wilson G."/>
            <person name="Kumar K."/>
            <person name="McCouch S."/>
            <person name="Juretic N."/>
            <person name="Hoen D."/>
            <person name="Wright S."/>
            <person name="Bruskiewich R."/>
            <person name="Bureau T."/>
            <person name="Miyao A."/>
            <person name="Hirochika H."/>
            <person name="Nishikawa T."/>
            <person name="Kadowaki K."/>
            <person name="Sugiura M."/>
            <person name="Burr B."/>
            <person name="Sasaki T."/>
        </authorList>
    </citation>
    <scope>NUCLEOTIDE SEQUENCE [LARGE SCALE GENOMIC DNA]</scope>
    <source>
        <strain evidence="3">cv. Nipponbare</strain>
    </source>
</reference>
<protein>
    <submittedName>
        <fullName evidence="1">Uncharacterized protein</fullName>
    </submittedName>
</protein>
<reference evidence="3" key="4">
    <citation type="journal article" date="2008" name="Nucleic Acids Res.">
        <title>The rice annotation project database (RAP-DB): 2008 update.</title>
        <authorList>
            <consortium name="The rice annotation project (RAP)"/>
        </authorList>
    </citation>
    <scope>GENOME REANNOTATION</scope>
    <source>
        <strain evidence="3">cv. Nipponbare</strain>
    </source>
</reference>
<evidence type="ECO:0000313" key="2">
    <source>
        <dbReference type="EMBL" id="BAD31628.1"/>
    </source>
</evidence>
<evidence type="ECO:0000313" key="1">
    <source>
        <dbReference type="EMBL" id="BAC55718.1"/>
    </source>
</evidence>
<proteinExistence type="predicted"/>
<evidence type="ECO:0000313" key="3">
    <source>
        <dbReference type="Proteomes" id="UP000000763"/>
    </source>
</evidence>
<name>Q84ZH1_ORYSJ</name>
<dbReference type="AlphaFoldDB" id="Q84ZH1"/>
<reference evidence="2" key="2">
    <citation type="submission" date="2002-09" db="EMBL/GenBank/DDBJ databases">
        <title>Oryza sativa nipponbare(GA3) genomic DNA, chromosome 7, BAC clone:B1126F07.</title>
        <authorList>
            <person name="Sasaki T."/>
            <person name="Matsumoto T."/>
            <person name="Katayose Y."/>
        </authorList>
    </citation>
    <scope>NUCLEOTIDE SEQUENCE</scope>
</reference>
<accession>Q84ZH1</accession>
<gene>
    <name evidence="1" type="primary">P0656C04.103</name>
    <name evidence="2" type="synonym">B1126F07.132</name>
</gene>
<reference evidence="1" key="1">
    <citation type="submission" date="2001-11" db="EMBL/GenBank/DDBJ databases">
        <title>Oryza sativa nipponbare(GA3) genomic DNA, chromosome 7, PAC clone:P0656C04.</title>
        <authorList>
            <person name="Sasaki T."/>
            <person name="Matsumoto T."/>
            <person name="Yamamoto K."/>
        </authorList>
    </citation>
    <scope>NUCLEOTIDE SEQUENCE</scope>
</reference>
<dbReference type="EMBL" id="AP005674">
    <property type="protein sequence ID" value="BAD31628.1"/>
    <property type="molecule type" value="Genomic_DNA"/>
</dbReference>
<dbReference type="EMBL" id="AP004346">
    <property type="protein sequence ID" value="BAC55718.1"/>
    <property type="molecule type" value="Genomic_DNA"/>
</dbReference>
<organism evidence="1 3">
    <name type="scientific">Oryza sativa subsp. japonica</name>
    <name type="common">Rice</name>
    <dbReference type="NCBI Taxonomy" id="39947"/>
    <lineage>
        <taxon>Eukaryota</taxon>
        <taxon>Viridiplantae</taxon>
        <taxon>Streptophyta</taxon>
        <taxon>Embryophyta</taxon>
        <taxon>Tracheophyta</taxon>
        <taxon>Spermatophyta</taxon>
        <taxon>Magnoliopsida</taxon>
        <taxon>Liliopsida</taxon>
        <taxon>Poales</taxon>
        <taxon>Poaceae</taxon>
        <taxon>BOP clade</taxon>
        <taxon>Oryzoideae</taxon>
        <taxon>Oryzeae</taxon>
        <taxon>Oryzinae</taxon>
        <taxon>Oryza</taxon>
        <taxon>Oryza sativa</taxon>
    </lineage>
</organism>
<dbReference type="Proteomes" id="UP000000763">
    <property type="component" value="Chromosome 7"/>
</dbReference>